<dbReference type="EMBL" id="FNXY01000011">
    <property type="protein sequence ID" value="SEJ69534.1"/>
    <property type="molecule type" value="Genomic_DNA"/>
</dbReference>
<evidence type="ECO:0000313" key="3">
    <source>
        <dbReference type="Proteomes" id="UP000199532"/>
    </source>
</evidence>
<keyword evidence="3" id="KW-1185">Reference proteome</keyword>
<evidence type="ECO:0000256" key="1">
    <source>
        <dbReference type="SAM" id="Phobius"/>
    </source>
</evidence>
<name>A0A1H7AY37_9BACT</name>
<accession>A0A1H7AY37</accession>
<organism evidence="2 3">
    <name type="scientific">Dyadobacter koreensis</name>
    <dbReference type="NCBI Taxonomy" id="408657"/>
    <lineage>
        <taxon>Bacteria</taxon>
        <taxon>Pseudomonadati</taxon>
        <taxon>Bacteroidota</taxon>
        <taxon>Cytophagia</taxon>
        <taxon>Cytophagales</taxon>
        <taxon>Spirosomataceae</taxon>
        <taxon>Dyadobacter</taxon>
    </lineage>
</organism>
<dbReference type="OrthoDB" id="961744at2"/>
<keyword evidence="1" id="KW-0472">Membrane</keyword>
<keyword evidence="1" id="KW-1133">Transmembrane helix</keyword>
<dbReference type="AlphaFoldDB" id="A0A1H7AY37"/>
<dbReference type="STRING" id="408657.SAMN04487995_5990"/>
<sequence length="132" mass="14965">MFYKFNAHRARKPADKADSKLAIQIFRKLITMQRSWASYMGSRAEKLSCAWLKALCVTVITVSSCYCAYLIFEGFISLNKTGADARQGHIRVFDPSGIKEQLRAQTELNNYLDSLENAVSKDSLNQLNHTPK</sequence>
<protein>
    <submittedName>
        <fullName evidence="2">Uncharacterized protein</fullName>
    </submittedName>
</protein>
<dbReference type="Proteomes" id="UP000199532">
    <property type="component" value="Unassembled WGS sequence"/>
</dbReference>
<evidence type="ECO:0000313" key="2">
    <source>
        <dbReference type="EMBL" id="SEJ69534.1"/>
    </source>
</evidence>
<dbReference type="RefSeq" id="WP_090341942.1">
    <property type="nucleotide sequence ID" value="NZ_FNXY01000011.1"/>
</dbReference>
<proteinExistence type="predicted"/>
<reference evidence="2 3" key="1">
    <citation type="submission" date="2016-10" db="EMBL/GenBank/DDBJ databases">
        <authorList>
            <person name="de Groot N.N."/>
        </authorList>
    </citation>
    <scope>NUCLEOTIDE SEQUENCE [LARGE SCALE GENOMIC DNA]</scope>
    <source>
        <strain evidence="2 3">DSM 19938</strain>
    </source>
</reference>
<gene>
    <name evidence="2" type="ORF">SAMN04487995_5990</name>
</gene>
<feature type="transmembrane region" description="Helical" evidence="1">
    <location>
        <begin position="50"/>
        <end position="72"/>
    </location>
</feature>
<keyword evidence="1" id="KW-0812">Transmembrane</keyword>